<comment type="caution">
    <text evidence="11">The sequence shown here is derived from an EMBL/GenBank/DDBJ whole genome shotgun (WGS) entry which is preliminary data.</text>
</comment>
<evidence type="ECO:0000313" key="12">
    <source>
        <dbReference type="Proteomes" id="UP001157946"/>
    </source>
</evidence>
<organism evidence="11 12">
    <name type="scientific">Laceyella tengchongensis</name>
    <dbReference type="NCBI Taxonomy" id="574699"/>
    <lineage>
        <taxon>Bacteria</taxon>
        <taxon>Bacillati</taxon>
        <taxon>Bacillota</taxon>
        <taxon>Bacilli</taxon>
        <taxon>Bacillales</taxon>
        <taxon>Thermoactinomycetaceae</taxon>
        <taxon>Laceyella</taxon>
    </lineage>
</organism>
<keyword evidence="7" id="KW-0449">Lipoprotein</keyword>
<evidence type="ECO:0000313" key="11">
    <source>
        <dbReference type="EMBL" id="SMP19931.1"/>
    </source>
</evidence>
<dbReference type="Pfam" id="PF05504">
    <property type="entry name" value="Spore_GerAC"/>
    <property type="match status" value="1"/>
</dbReference>
<dbReference type="InterPro" id="IPR046953">
    <property type="entry name" value="Spore_GerAC-like_C"/>
</dbReference>
<evidence type="ECO:0000256" key="4">
    <source>
        <dbReference type="ARBA" id="ARBA00022729"/>
    </source>
</evidence>
<protein>
    <submittedName>
        <fullName evidence="11">Germination protein, Ger(X)C family</fullName>
    </submittedName>
</protein>
<dbReference type="PANTHER" id="PTHR35789:SF1">
    <property type="entry name" value="SPORE GERMINATION PROTEIN B3"/>
    <property type="match status" value="1"/>
</dbReference>
<keyword evidence="6" id="KW-0564">Palmitate</keyword>
<dbReference type="InterPro" id="IPR057336">
    <property type="entry name" value="GerAC_N"/>
</dbReference>
<dbReference type="GO" id="GO:0016020">
    <property type="term" value="C:membrane"/>
    <property type="evidence" value="ECO:0007669"/>
    <property type="project" value="UniProtKB-SubCell"/>
</dbReference>
<dbReference type="NCBIfam" id="TIGR02887">
    <property type="entry name" value="spore_ger_x_C"/>
    <property type="match status" value="1"/>
</dbReference>
<evidence type="ECO:0000256" key="3">
    <source>
        <dbReference type="ARBA" id="ARBA00022544"/>
    </source>
</evidence>
<keyword evidence="5" id="KW-0472">Membrane</keyword>
<sequence>MKHWCHAILVCLLLLTLTGCGDQLYLENADIPLSVGLDMDDEGKIIVVSSAPVFNEEANKKTHFEQSTALSFRQNRKLLNSQSQGNVIAGKIQNLIISKQMLKRINAFPILDVIFRDPKSEINARALVVDGSLEDLQNISMEDKGRLGIAIRDTIDAAHQVSSTVLTRVIDFRGQMLDNRVTPYLTEMRIRGQDYAITGTALLNKDGKYATSLDQNESSLLLLLQHQTEYPLQLPFTAPLQLPFTTPPNMAPSDPTMSQMNVSLTINRYKISSDYAQGRFHFEFQVDLTANLSERTFPFDMKTERRKLEQVIEKQLQQKLERLIAKIQHHRLDPMGLGRVAQAYHYPIWKQVQNNWPETLAKADIRVTPHVTIKSYGITF</sequence>
<dbReference type="Pfam" id="PF25198">
    <property type="entry name" value="Spore_GerAC_N"/>
    <property type="match status" value="1"/>
</dbReference>
<feature type="chain" id="PRO_5041240510" evidence="8">
    <location>
        <begin position="22"/>
        <end position="380"/>
    </location>
</feature>
<evidence type="ECO:0000256" key="2">
    <source>
        <dbReference type="ARBA" id="ARBA00007886"/>
    </source>
</evidence>
<dbReference type="GO" id="GO:0009847">
    <property type="term" value="P:spore germination"/>
    <property type="evidence" value="ECO:0007669"/>
    <property type="project" value="InterPro"/>
</dbReference>
<evidence type="ECO:0000256" key="7">
    <source>
        <dbReference type="ARBA" id="ARBA00023288"/>
    </source>
</evidence>
<dbReference type="RefSeq" id="WP_284724273.1">
    <property type="nucleotide sequence ID" value="NZ_FXTU01000003.1"/>
</dbReference>
<feature type="domain" description="Spore germination protein N-terminal" evidence="10">
    <location>
        <begin position="22"/>
        <end position="189"/>
    </location>
</feature>
<evidence type="ECO:0000259" key="10">
    <source>
        <dbReference type="Pfam" id="PF25198"/>
    </source>
</evidence>
<evidence type="ECO:0000256" key="8">
    <source>
        <dbReference type="SAM" id="SignalP"/>
    </source>
</evidence>
<keyword evidence="12" id="KW-1185">Reference proteome</keyword>
<feature type="domain" description="Spore germination GerAC-like C-terminal" evidence="9">
    <location>
        <begin position="198"/>
        <end position="377"/>
    </location>
</feature>
<evidence type="ECO:0000256" key="6">
    <source>
        <dbReference type="ARBA" id="ARBA00023139"/>
    </source>
</evidence>
<evidence type="ECO:0000256" key="5">
    <source>
        <dbReference type="ARBA" id="ARBA00023136"/>
    </source>
</evidence>
<dbReference type="InterPro" id="IPR038501">
    <property type="entry name" value="Spore_GerAC_C_sf"/>
</dbReference>
<feature type="signal peptide" evidence="8">
    <location>
        <begin position="1"/>
        <end position="21"/>
    </location>
</feature>
<comment type="subcellular location">
    <subcellularLocation>
        <location evidence="1">Membrane</location>
        <topology evidence="1">Lipid-anchor</topology>
    </subcellularLocation>
</comment>
<evidence type="ECO:0000256" key="1">
    <source>
        <dbReference type="ARBA" id="ARBA00004635"/>
    </source>
</evidence>
<dbReference type="Gene3D" id="3.30.300.210">
    <property type="entry name" value="Nutrient germinant receptor protein C, domain 3"/>
    <property type="match status" value="1"/>
</dbReference>
<gene>
    <name evidence="11" type="ORF">SAMN06265361_103331</name>
</gene>
<reference evidence="11" key="1">
    <citation type="submission" date="2017-05" db="EMBL/GenBank/DDBJ databases">
        <authorList>
            <person name="Varghese N."/>
            <person name="Submissions S."/>
        </authorList>
    </citation>
    <scope>NUCLEOTIDE SEQUENCE</scope>
    <source>
        <strain evidence="11">DSM 45262</strain>
    </source>
</reference>
<keyword evidence="3" id="KW-0309">Germination</keyword>
<comment type="similarity">
    <text evidence="2">Belongs to the GerABKC lipoprotein family.</text>
</comment>
<dbReference type="PANTHER" id="PTHR35789">
    <property type="entry name" value="SPORE GERMINATION PROTEIN B3"/>
    <property type="match status" value="1"/>
</dbReference>
<evidence type="ECO:0000259" key="9">
    <source>
        <dbReference type="Pfam" id="PF05504"/>
    </source>
</evidence>
<proteinExistence type="inferred from homology"/>
<accession>A0AA46AFC5</accession>
<dbReference type="AlphaFoldDB" id="A0AA46AFC5"/>
<dbReference type="Proteomes" id="UP001157946">
    <property type="component" value="Unassembled WGS sequence"/>
</dbReference>
<dbReference type="InterPro" id="IPR008844">
    <property type="entry name" value="Spore_GerAC-like"/>
</dbReference>
<keyword evidence="4 8" id="KW-0732">Signal</keyword>
<dbReference type="PROSITE" id="PS51257">
    <property type="entry name" value="PROKAR_LIPOPROTEIN"/>
    <property type="match status" value="1"/>
</dbReference>
<dbReference type="EMBL" id="FXTU01000003">
    <property type="protein sequence ID" value="SMP19931.1"/>
    <property type="molecule type" value="Genomic_DNA"/>
</dbReference>
<name>A0AA46AFC5_9BACL</name>